<name>A0ABW1KJX9_9ACTN</name>
<dbReference type="CDD" id="cd16917">
    <property type="entry name" value="HATPase_UhpB-NarQ-NarX-like"/>
    <property type="match status" value="1"/>
</dbReference>
<dbReference type="PANTHER" id="PTHR24421:SF10">
    <property type="entry name" value="NITRATE_NITRITE SENSOR PROTEIN NARQ"/>
    <property type="match status" value="1"/>
</dbReference>
<feature type="transmembrane region" description="Helical" evidence="9">
    <location>
        <begin position="16"/>
        <end position="33"/>
    </location>
</feature>
<evidence type="ECO:0000259" key="10">
    <source>
        <dbReference type="SMART" id="SM00387"/>
    </source>
</evidence>
<dbReference type="EMBL" id="JBHSPR010000039">
    <property type="protein sequence ID" value="MFC6021133.1"/>
    <property type="molecule type" value="Genomic_DNA"/>
</dbReference>
<gene>
    <name evidence="11" type="ORF">ACFP2T_33790</name>
</gene>
<evidence type="ECO:0000256" key="7">
    <source>
        <dbReference type="ARBA" id="ARBA00022840"/>
    </source>
</evidence>
<evidence type="ECO:0000256" key="9">
    <source>
        <dbReference type="SAM" id="Phobius"/>
    </source>
</evidence>
<dbReference type="RefSeq" id="WP_377429029.1">
    <property type="nucleotide sequence ID" value="NZ_JBHSPR010000039.1"/>
</dbReference>
<keyword evidence="12" id="KW-1185">Reference proteome</keyword>
<dbReference type="Pfam" id="PF07730">
    <property type="entry name" value="HisKA_3"/>
    <property type="match status" value="1"/>
</dbReference>
<evidence type="ECO:0000256" key="8">
    <source>
        <dbReference type="ARBA" id="ARBA00023012"/>
    </source>
</evidence>
<keyword evidence="9" id="KW-0472">Membrane</keyword>
<dbReference type="Gene3D" id="3.30.565.10">
    <property type="entry name" value="Histidine kinase-like ATPase, C-terminal domain"/>
    <property type="match status" value="1"/>
</dbReference>
<dbReference type="Gene3D" id="1.20.5.1930">
    <property type="match status" value="1"/>
</dbReference>
<feature type="transmembrane region" description="Helical" evidence="9">
    <location>
        <begin position="68"/>
        <end position="84"/>
    </location>
</feature>
<evidence type="ECO:0000256" key="2">
    <source>
        <dbReference type="ARBA" id="ARBA00012438"/>
    </source>
</evidence>
<dbReference type="InterPro" id="IPR011712">
    <property type="entry name" value="Sig_transdc_His_kin_sub3_dim/P"/>
</dbReference>
<evidence type="ECO:0000256" key="4">
    <source>
        <dbReference type="ARBA" id="ARBA00022679"/>
    </source>
</evidence>
<accession>A0ABW1KJX9</accession>
<organism evidence="11 12">
    <name type="scientific">Plantactinospora solaniradicis</name>
    <dbReference type="NCBI Taxonomy" id="1723736"/>
    <lineage>
        <taxon>Bacteria</taxon>
        <taxon>Bacillati</taxon>
        <taxon>Actinomycetota</taxon>
        <taxon>Actinomycetes</taxon>
        <taxon>Micromonosporales</taxon>
        <taxon>Micromonosporaceae</taxon>
        <taxon>Plantactinospora</taxon>
    </lineage>
</organism>
<evidence type="ECO:0000313" key="11">
    <source>
        <dbReference type="EMBL" id="MFC6021133.1"/>
    </source>
</evidence>
<feature type="domain" description="Histidine kinase/HSP90-like ATPase" evidence="10">
    <location>
        <begin position="270"/>
        <end position="360"/>
    </location>
</feature>
<evidence type="ECO:0000256" key="5">
    <source>
        <dbReference type="ARBA" id="ARBA00022741"/>
    </source>
</evidence>
<keyword evidence="6 11" id="KW-0418">Kinase</keyword>
<dbReference type="SMART" id="SM00387">
    <property type="entry name" value="HATPase_c"/>
    <property type="match status" value="1"/>
</dbReference>
<dbReference type="InterPro" id="IPR036890">
    <property type="entry name" value="HATPase_C_sf"/>
</dbReference>
<dbReference type="InterPro" id="IPR003594">
    <property type="entry name" value="HATPase_dom"/>
</dbReference>
<proteinExistence type="predicted"/>
<feature type="transmembrane region" description="Helical" evidence="9">
    <location>
        <begin position="38"/>
        <end position="56"/>
    </location>
</feature>
<keyword evidence="9" id="KW-1133">Transmembrane helix</keyword>
<keyword evidence="5" id="KW-0547">Nucleotide-binding</keyword>
<keyword evidence="3" id="KW-0597">Phosphoprotein</keyword>
<feature type="transmembrane region" description="Helical" evidence="9">
    <location>
        <begin position="91"/>
        <end position="109"/>
    </location>
</feature>
<keyword evidence="9" id="KW-0812">Transmembrane</keyword>
<dbReference type="InterPro" id="IPR050482">
    <property type="entry name" value="Sensor_HK_TwoCompSys"/>
</dbReference>
<keyword evidence="4" id="KW-0808">Transferase</keyword>
<keyword evidence="8" id="KW-0902">Two-component regulatory system</keyword>
<dbReference type="PANTHER" id="PTHR24421">
    <property type="entry name" value="NITRATE/NITRITE SENSOR PROTEIN NARX-RELATED"/>
    <property type="match status" value="1"/>
</dbReference>
<feature type="transmembrane region" description="Helical" evidence="9">
    <location>
        <begin position="115"/>
        <end position="132"/>
    </location>
</feature>
<protein>
    <recommendedName>
        <fullName evidence="2">histidine kinase</fullName>
        <ecNumber evidence="2">2.7.13.3</ecNumber>
    </recommendedName>
</protein>
<comment type="caution">
    <text evidence="11">The sequence shown here is derived from an EMBL/GenBank/DDBJ whole genome shotgun (WGS) entry which is preliminary data.</text>
</comment>
<evidence type="ECO:0000256" key="3">
    <source>
        <dbReference type="ARBA" id="ARBA00022553"/>
    </source>
</evidence>
<dbReference type="Proteomes" id="UP001596203">
    <property type="component" value="Unassembled WGS sequence"/>
</dbReference>
<dbReference type="SUPFAM" id="SSF55874">
    <property type="entry name" value="ATPase domain of HSP90 chaperone/DNA topoisomerase II/histidine kinase"/>
    <property type="match status" value="1"/>
</dbReference>
<dbReference type="Pfam" id="PF02518">
    <property type="entry name" value="HATPase_c"/>
    <property type="match status" value="1"/>
</dbReference>
<evidence type="ECO:0000256" key="1">
    <source>
        <dbReference type="ARBA" id="ARBA00000085"/>
    </source>
</evidence>
<sequence length="369" mass="39533">MLSADDRLYVNVLDSIPRYLLPAIVMALPAGMLRRSPLTTLALMLVGSAGLTAAITLDTPGYLGDLRYLQLFAIDLVVGFIAASRPRRISVVVAVLTLCAQIAIGYTHPVNDDPIFQPEIPTLAMVAAWMIGNSVRARRQYAEALRAQATVQAVTAERLRIARELHDMVAHSIGIIAIQAGVGSRVMDTQPAEARNALRAIEATSRDTLAGLRRVLGGLRPGQQDTEPGTASLNPTPGLADVDQLAAATSAAGVRVEVRWQGDRRPVPADIELSAYRVIQEAVTNVVRHAGTARCRVSVEYRAEELHIEVTDDGHGAQTPGAGHGITGMRERVGLLHGEFSAGSRPEGGFRVWATLPVHEPVTTPAELR</sequence>
<dbReference type="GO" id="GO:0016301">
    <property type="term" value="F:kinase activity"/>
    <property type="evidence" value="ECO:0007669"/>
    <property type="project" value="UniProtKB-KW"/>
</dbReference>
<evidence type="ECO:0000256" key="6">
    <source>
        <dbReference type="ARBA" id="ARBA00022777"/>
    </source>
</evidence>
<reference evidence="12" key="1">
    <citation type="journal article" date="2019" name="Int. J. Syst. Evol. Microbiol.">
        <title>The Global Catalogue of Microorganisms (GCM) 10K type strain sequencing project: providing services to taxonomists for standard genome sequencing and annotation.</title>
        <authorList>
            <consortium name="The Broad Institute Genomics Platform"/>
            <consortium name="The Broad Institute Genome Sequencing Center for Infectious Disease"/>
            <person name="Wu L."/>
            <person name="Ma J."/>
        </authorList>
    </citation>
    <scope>NUCLEOTIDE SEQUENCE [LARGE SCALE GENOMIC DNA]</scope>
    <source>
        <strain evidence="12">ZS-35-S2</strain>
    </source>
</reference>
<evidence type="ECO:0000313" key="12">
    <source>
        <dbReference type="Proteomes" id="UP001596203"/>
    </source>
</evidence>
<comment type="catalytic activity">
    <reaction evidence="1">
        <text>ATP + protein L-histidine = ADP + protein N-phospho-L-histidine.</text>
        <dbReference type="EC" id="2.7.13.3"/>
    </reaction>
</comment>
<keyword evidence="7" id="KW-0067">ATP-binding</keyword>
<dbReference type="EC" id="2.7.13.3" evidence="2"/>